<reference evidence="1" key="1">
    <citation type="submission" date="2009-01" db="EMBL/GenBank/DDBJ databases">
        <title>Complete sequence of chromosome 1 of Burkholderia sp. 383.</title>
        <authorList>
            <consortium name="US DOE Joint Genome Institute"/>
            <person name="Copeland A."/>
            <person name="Lucas S."/>
            <person name="Lapidus A."/>
            <person name="Barry K."/>
            <person name="Detter J.C."/>
            <person name="Glavina T."/>
            <person name="Hammon N."/>
            <person name="Israni S."/>
            <person name="Pitluck S."/>
            <person name="Chain P."/>
            <person name="Malfatti S."/>
            <person name="Shin M."/>
            <person name="Vergez L."/>
            <person name="Schmutz J."/>
            <person name="Larimer F."/>
            <person name="Land M."/>
            <person name="Kyrpides N."/>
            <person name="Lykidis A."/>
            <person name="Richardson P."/>
        </authorList>
    </citation>
    <scope>NUCLEOTIDE SEQUENCE</scope>
    <source>
        <strain evidence="1">383</strain>
    </source>
</reference>
<organism evidence="1 2">
    <name type="scientific">Burkholderia lata (strain ATCC 17760 / DSM 23089 / LMG 22485 / NCIMB 9086 / R18194 / 383)</name>
    <dbReference type="NCBI Taxonomy" id="482957"/>
    <lineage>
        <taxon>Bacteria</taxon>
        <taxon>Pseudomonadati</taxon>
        <taxon>Pseudomonadota</taxon>
        <taxon>Betaproteobacteria</taxon>
        <taxon>Burkholderiales</taxon>
        <taxon>Burkholderiaceae</taxon>
        <taxon>Burkholderia</taxon>
        <taxon>Burkholderia cepacia complex</taxon>
    </lineage>
</organism>
<keyword evidence="2" id="KW-1185">Reference proteome</keyword>
<dbReference type="InterPro" id="IPR036397">
    <property type="entry name" value="RNaseH_sf"/>
</dbReference>
<proteinExistence type="predicted"/>
<gene>
    <name evidence="1" type="ordered locus">Bcep18194_A4982</name>
</gene>
<evidence type="ECO:0000313" key="2">
    <source>
        <dbReference type="Proteomes" id="UP000002705"/>
    </source>
</evidence>
<dbReference type="HOGENOM" id="CLU_116173_0_0_4"/>
<name>Q39G40_BURL3</name>
<dbReference type="RefSeq" id="WP_011352134.1">
    <property type="nucleotide sequence ID" value="NC_007510.1"/>
</dbReference>
<dbReference type="Proteomes" id="UP000002705">
    <property type="component" value="Chromosome 1"/>
</dbReference>
<dbReference type="GO" id="GO:0003676">
    <property type="term" value="F:nucleic acid binding"/>
    <property type="evidence" value="ECO:0007669"/>
    <property type="project" value="InterPro"/>
</dbReference>
<dbReference type="EMBL" id="CP000151">
    <property type="protein sequence ID" value="ABB08576.1"/>
    <property type="molecule type" value="Genomic_DNA"/>
</dbReference>
<protein>
    <submittedName>
        <fullName evidence="1">Uncharacterized protein</fullName>
    </submittedName>
</protein>
<accession>Q39G40</accession>
<dbReference type="AlphaFoldDB" id="Q39G40"/>
<dbReference type="GeneID" id="45094861"/>
<dbReference type="Gene3D" id="3.30.420.10">
    <property type="entry name" value="Ribonuclease H-like superfamily/Ribonuclease H"/>
    <property type="match status" value="1"/>
</dbReference>
<dbReference type="PATRIC" id="fig|482957.22.peg.1915"/>
<dbReference type="SUPFAM" id="SSF53098">
    <property type="entry name" value="Ribonuclease H-like"/>
    <property type="match status" value="1"/>
</dbReference>
<sequence>MTDTRFQNGPTWSVPSSGRSSWKNRFFVDTEFTDFEAPQLISLAIVGENGAEFYGECTDYDATRCSDFVRAVVLPQLGRLKGRAMPFDQLSQALQAWGESIPTTSKPVLCYDLQTDLDLLRSLLGGSFPEGWAREDVRGQIDLRRLAEYFARHGGEHHALHDARANAYAYIG</sequence>
<dbReference type="KEGG" id="bur:Bcep18194_A4982"/>
<evidence type="ECO:0000313" key="1">
    <source>
        <dbReference type="EMBL" id="ABB08576.1"/>
    </source>
</evidence>
<dbReference type="InterPro" id="IPR012337">
    <property type="entry name" value="RNaseH-like_sf"/>
</dbReference>